<comment type="subcellular location">
    <subcellularLocation>
        <location evidence="1">Nucleus</location>
    </subcellularLocation>
</comment>
<evidence type="ECO:0000313" key="9">
    <source>
        <dbReference type="Proteomes" id="UP000319257"/>
    </source>
</evidence>
<keyword evidence="3" id="KW-0805">Transcription regulation</keyword>
<feature type="compositionally biased region" description="Low complexity" evidence="6">
    <location>
        <begin position="155"/>
        <end position="166"/>
    </location>
</feature>
<dbReference type="GO" id="GO:0006351">
    <property type="term" value="P:DNA-templated transcription"/>
    <property type="evidence" value="ECO:0007669"/>
    <property type="project" value="InterPro"/>
</dbReference>
<feature type="region of interest" description="Disordered" evidence="6">
    <location>
        <begin position="154"/>
        <end position="194"/>
    </location>
</feature>
<evidence type="ECO:0000259" key="7">
    <source>
        <dbReference type="PROSITE" id="PS50048"/>
    </source>
</evidence>
<evidence type="ECO:0000256" key="3">
    <source>
        <dbReference type="ARBA" id="ARBA00023015"/>
    </source>
</evidence>
<gene>
    <name evidence="8" type="ORF">E0L32_004588</name>
</gene>
<sequence length="884" mass="98062">MNLKASRDARPDVASDAPPPAKEKQRSRTGCQTCRSRKVKCDERPGGCRNCERLNIPCPHPVVQLTQAADAGVLADGIVSSGLDNKSGTVRTQAGLRRSRTYRSCQLCRSSKSRCSGERPVCLRCREKDLECVYDGRQVPAWVEAMSAKLEPGRLAAGGSSSGSLSPKQARSRNNSHDSSSLTPESHYGTPNSQLGYQYPPNLDDLEWLNSADLPNRDRIALLVEEYFTNMHCLRSFGFIHKPTFLQQLDERIRAKQGKDALLYTICALGAKFCALRYATEAQIEDGFALCVGNQWAERARYFLYTNFNNVSIETLMTIVLLHEHELRIGNYASAFTLTGVAVRMAQSLQINLESSTDILCLSRRGLPAASREARRRLMWSVYTIDAWVGSGVDELTLLRDEDMKIQLPCNERSFVFQIPCLVETLQPGCQLPFITPEMRSKGPVDSLDLQAQFIRLLSIRKQVLRYVKHLDTAKPPWIHESDFLMLERSLQKWYDELPLSLRFSQTALYMRKESSQLGGLLFLHITYHQTLCDLNRIGMRDLFKIRSPVDFPAEQGDMMHKVQDRCFHHAMAVASVYEEALRHGHEALADTWLSVVAHDAARVIVFYGMYCRRQAPPDAVSGQHVCAMLHVLLRALKMMIASHTLAIPLHSAAVAMVKRANIIVPPELDLSPTTQRLPPMAEMDRDRHMYMGKPAQFTPEYVLNPLAIYRMARQDINDGEKHAPEHSPTFAALGSHAVDEALAQHLQQQQQQQHQHQINAPSATSLLPDGGGPGGLDDTSFLDGSFLHAPAGPSGFDDMQTYLPLMLSNFSIPMHTATTAAAPGAGDMHSQAAGGGGVDFSGFSVDSVYPVPPSETDAAIVDLAMPAVSAAPEFTHTEQQAWG</sequence>
<dbReference type="PROSITE" id="PS00463">
    <property type="entry name" value="ZN2_CY6_FUNGAL_1"/>
    <property type="match status" value="2"/>
</dbReference>
<dbReference type="InterPro" id="IPR036864">
    <property type="entry name" value="Zn2-C6_fun-type_DNA-bd_sf"/>
</dbReference>
<accession>A0A507BED4</accession>
<dbReference type="GO" id="GO:0003677">
    <property type="term" value="F:DNA binding"/>
    <property type="evidence" value="ECO:0007669"/>
    <property type="project" value="InterPro"/>
</dbReference>
<dbReference type="CDD" id="cd00067">
    <property type="entry name" value="GAL4"/>
    <property type="match status" value="2"/>
</dbReference>
<dbReference type="InterPro" id="IPR001138">
    <property type="entry name" value="Zn2Cys6_DnaBD"/>
</dbReference>
<dbReference type="SMART" id="SM00066">
    <property type="entry name" value="GAL4"/>
    <property type="match status" value="2"/>
</dbReference>
<dbReference type="Gene3D" id="4.10.240.10">
    <property type="entry name" value="Zn(2)-C6 fungal-type DNA-binding domain"/>
    <property type="match status" value="2"/>
</dbReference>
<dbReference type="InterPro" id="IPR007219">
    <property type="entry name" value="XnlR_reg_dom"/>
</dbReference>
<dbReference type="Pfam" id="PF00172">
    <property type="entry name" value="Zn_clus"/>
    <property type="match status" value="2"/>
</dbReference>
<proteinExistence type="predicted"/>
<dbReference type="GO" id="GO:0008270">
    <property type="term" value="F:zinc ion binding"/>
    <property type="evidence" value="ECO:0007669"/>
    <property type="project" value="InterPro"/>
</dbReference>
<evidence type="ECO:0000256" key="2">
    <source>
        <dbReference type="ARBA" id="ARBA00022723"/>
    </source>
</evidence>
<feature type="region of interest" description="Disordered" evidence="6">
    <location>
        <begin position="745"/>
        <end position="780"/>
    </location>
</feature>
<feature type="domain" description="Zn(2)-C6 fungal-type" evidence="7">
    <location>
        <begin position="104"/>
        <end position="134"/>
    </location>
</feature>
<dbReference type="OrthoDB" id="5239863at2759"/>
<feature type="compositionally biased region" description="Basic and acidic residues" evidence="6">
    <location>
        <begin position="1"/>
        <end position="13"/>
    </location>
</feature>
<dbReference type="PANTHER" id="PTHR47338:SF7">
    <property type="entry name" value="ZN(II)2CYS6 TRANSCRIPTION FACTOR (EUROFUNG)"/>
    <property type="match status" value="1"/>
</dbReference>
<dbReference type="RefSeq" id="XP_030997022.1">
    <property type="nucleotide sequence ID" value="XM_031139016.1"/>
</dbReference>
<organism evidence="8 9">
    <name type="scientific">Thyridium curvatum</name>
    <dbReference type="NCBI Taxonomy" id="1093900"/>
    <lineage>
        <taxon>Eukaryota</taxon>
        <taxon>Fungi</taxon>
        <taxon>Dikarya</taxon>
        <taxon>Ascomycota</taxon>
        <taxon>Pezizomycotina</taxon>
        <taxon>Sordariomycetes</taxon>
        <taxon>Sordariomycetidae</taxon>
        <taxon>Thyridiales</taxon>
        <taxon>Thyridiaceae</taxon>
        <taxon>Thyridium</taxon>
    </lineage>
</organism>
<evidence type="ECO:0000313" key="8">
    <source>
        <dbReference type="EMBL" id="TPX15311.1"/>
    </source>
</evidence>
<comment type="caution">
    <text evidence="8">The sequence shown here is derived from an EMBL/GenBank/DDBJ whole genome shotgun (WGS) entry which is preliminary data.</text>
</comment>
<feature type="compositionally biased region" description="Low complexity" evidence="6">
    <location>
        <begin position="745"/>
        <end position="758"/>
    </location>
</feature>
<dbReference type="EMBL" id="SKBQ01000022">
    <property type="protein sequence ID" value="TPX15311.1"/>
    <property type="molecule type" value="Genomic_DNA"/>
</dbReference>
<name>A0A507BED4_9PEZI</name>
<dbReference type="InterPro" id="IPR050815">
    <property type="entry name" value="TF_fung"/>
</dbReference>
<dbReference type="Pfam" id="PF04082">
    <property type="entry name" value="Fungal_trans"/>
    <property type="match status" value="1"/>
</dbReference>
<dbReference type="STRING" id="1093900.A0A507BED4"/>
<dbReference type="SUPFAM" id="SSF57701">
    <property type="entry name" value="Zn2/Cys6 DNA-binding domain"/>
    <property type="match status" value="2"/>
</dbReference>
<feature type="domain" description="Zn(2)-C6 fungal-type" evidence="7">
    <location>
        <begin position="30"/>
        <end position="60"/>
    </location>
</feature>
<dbReference type="Proteomes" id="UP000319257">
    <property type="component" value="Unassembled WGS sequence"/>
</dbReference>
<dbReference type="GeneID" id="41972035"/>
<dbReference type="GO" id="GO:0000981">
    <property type="term" value="F:DNA-binding transcription factor activity, RNA polymerase II-specific"/>
    <property type="evidence" value="ECO:0007669"/>
    <property type="project" value="InterPro"/>
</dbReference>
<dbReference type="PANTHER" id="PTHR47338">
    <property type="entry name" value="ZN(II)2CYS6 TRANSCRIPTION FACTOR (EUROFUNG)-RELATED"/>
    <property type="match status" value="1"/>
</dbReference>
<keyword evidence="5" id="KW-0539">Nucleus</keyword>
<evidence type="ECO:0000256" key="5">
    <source>
        <dbReference type="ARBA" id="ARBA00023242"/>
    </source>
</evidence>
<dbReference type="SMART" id="SM00906">
    <property type="entry name" value="Fungal_trans"/>
    <property type="match status" value="1"/>
</dbReference>
<dbReference type="CDD" id="cd12148">
    <property type="entry name" value="fungal_TF_MHR"/>
    <property type="match status" value="1"/>
</dbReference>
<dbReference type="InParanoid" id="A0A507BED4"/>
<protein>
    <recommendedName>
        <fullName evidence="7">Zn(2)-C6 fungal-type domain-containing protein</fullName>
    </recommendedName>
</protein>
<keyword evidence="9" id="KW-1185">Reference proteome</keyword>
<evidence type="ECO:0000256" key="6">
    <source>
        <dbReference type="SAM" id="MobiDB-lite"/>
    </source>
</evidence>
<feature type="compositionally biased region" description="Polar residues" evidence="6">
    <location>
        <begin position="167"/>
        <end position="194"/>
    </location>
</feature>
<evidence type="ECO:0000256" key="1">
    <source>
        <dbReference type="ARBA" id="ARBA00004123"/>
    </source>
</evidence>
<dbReference type="PROSITE" id="PS50048">
    <property type="entry name" value="ZN2_CY6_FUNGAL_2"/>
    <property type="match status" value="2"/>
</dbReference>
<keyword evidence="2" id="KW-0479">Metal-binding</keyword>
<evidence type="ECO:0000256" key="4">
    <source>
        <dbReference type="ARBA" id="ARBA00023163"/>
    </source>
</evidence>
<dbReference type="AlphaFoldDB" id="A0A507BED4"/>
<reference evidence="8 9" key="1">
    <citation type="submission" date="2019-06" db="EMBL/GenBank/DDBJ databases">
        <title>Draft genome sequence of the filamentous fungus Phialemoniopsis curvata isolated from diesel fuel.</title>
        <authorList>
            <person name="Varaljay V.A."/>
            <person name="Lyon W.J."/>
            <person name="Crouch A.L."/>
            <person name="Drake C.E."/>
            <person name="Hollomon J.M."/>
            <person name="Nadeau L.J."/>
            <person name="Nunn H.S."/>
            <person name="Stevenson B.S."/>
            <person name="Bojanowski C.L."/>
            <person name="Crookes-Goodson W.J."/>
        </authorList>
    </citation>
    <scope>NUCLEOTIDE SEQUENCE [LARGE SCALE GENOMIC DNA]</scope>
    <source>
        <strain evidence="8 9">D216</strain>
    </source>
</reference>
<keyword evidence="4" id="KW-0804">Transcription</keyword>
<feature type="region of interest" description="Disordered" evidence="6">
    <location>
        <begin position="1"/>
        <end position="28"/>
    </location>
</feature>
<dbReference type="GO" id="GO:0005634">
    <property type="term" value="C:nucleus"/>
    <property type="evidence" value="ECO:0007669"/>
    <property type="project" value="UniProtKB-SubCell"/>
</dbReference>